<dbReference type="EMBL" id="JARKIB010000163">
    <property type="protein sequence ID" value="KAJ7729777.1"/>
    <property type="molecule type" value="Genomic_DNA"/>
</dbReference>
<dbReference type="Proteomes" id="UP001215598">
    <property type="component" value="Unassembled WGS sequence"/>
</dbReference>
<protein>
    <submittedName>
        <fullName evidence="2">Uncharacterized protein</fullName>
    </submittedName>
</protein>
<sequence length="164" mass="18447">MEEFEAVFDNGPPKSMRKRTNMESRNKRKQYMAKSLPPKITTVQYESASPLSICDTCRRSMCTDGVTATYGPPPSPDILIPDGIENAPEFEDISLQLEAVDMGLKSIGEKLEKLYVSERDREAQMEVVRLLFEKFRHLRVASRNPGFLIAPHSTAGQSGSHELE</sequence>
<evidence type="ECO:0000256" key="1">
    <source>
        <dbReference type="SAM" id="MobiDB-lite"/>
    </source>
</evidence>
<dbReference type="AlphaFoldDB" id="A0AAD7MRR7"/>
<evidence type="ECO:0000313" key="3">
    <source>
        <dbReference type="Proteomes" id="UP001215598"/>
    </source>
</evidence>
<organism evidence="2 3">
    <name type="scientific">Mycena metata</name>
    <dbReference type="NCBI Taxonomy" id="1033252"/>
    <lineage>
        <taxon>Eukaryota</taxon>
        <taxon>Fungi</taxon>
        <taxon>Dikarya</taxon>
        <taxon>Basidiomycota</taxon>
        <taxon>Agaricomycotina</taxon>
        <taxon>Agaricomycetes</taxon>
        <taxon>Agaricomycetidae</taxon>
        <taxon>Agaricales</taxon>
        <taxon>Marasmiineae</taxon>
        <taxon>Mycenaceae</taxon>
        <taxon>Mycena</taxon>
    </lineage>
</organism>
<reference evidence="2" key="1">
    <citation type="submission" date="2023-03" db="EMBL/GenBank/DDBJ databases">
        <title>Massive genome expansion in bonnet fungi (Mycena s.s.) driven by repeated elements and novel gene families across ecological guilds.</title>
        <authorList>
            <consortium name="Lawrence Berkeley National Laboratory"/>
            <person name="Harder C.B."/>
            <person name="Miyauchi S."/>
            <person name="Viragh M."/>
            <person name="Kuo A."/>
            <person name="Thoen E."/>
            <person name="Andreopoulos B."/>
            <person name="Lu D."/>
            <person name="Skrede I."/>
            <person name="Drula E."/>
            <person name="Henrissat B."/>
            <person name="Morin E."/>
            <person name="Kohler A."/>
            <person name="Barry K."/>
            <person name="LaButti K."/>
            <person name="Morin E."/>
            <person name="Salamov A."/>
            <person name="Lipzen A."/>
            <person name="Mereny Z."/>
            <person name="Hegedus B."/>
            <person name="Baldrian P."/>
            <person name="Stursova M."/>
            <person name="Weitz H."/>
            <person name="Taylor A."/>
            <person name="Grigoriev I.V."/>
            <person name="Nagy L.G."/>
            <person name="Martin F."/>
            <person name="Kauserud H."/>
        </authorList>
    </citation>
    <scope>NUCLEOTIDE SEQUENCE</scope>
    <source>
        <strain evidence="2">CBHHK182m</strain>
    </source>
</reference>
<gene>
    <name evidence="2" type="ORF">B0H16DRAFT_1586328</name>
</gene>
<feature type="region of interest" description="Disordered" evidence="1">
    <location>
        <begin position="1"/>
        <end position="31"/>
    </location>
</feature>
<accession>A0AAD7MRR7</accession>
<keyword evidence="3" id="KW-1185">Reference proteome</keyword>
<evidence type="ECO:0000313" key="2">
    <source>
        <dbReference type="EMBL" id="KAJ7729777.1"/>
    </source>
</evidence>
<comment type="caution">
    <text evidence="2">The sequence shown here is derived from an EMBL/GenBank/DDBJ whole genome shotgun (WGS) entry which is preliminary data.</text>
</comment>
<name>A0AAD7MRR7_9AGAR</name>
<proteinExistence type="predicted"/>